<dbReference type="Gene3D" id="1.10.357.10">
    <property type="entry name" value="Tetracycline Repressor, domain 2"/>
    <property type="match status" value="1"/>
</dbReference>
<dbReference type="GeneID" id="44135255"/>
<evidence type="ECO:0000313" key="2">
    <source>
        <dbReference type="EMBL" id="APR55292.1"/>
    </source>
</evidence>
<protein>
    <submittedName>
        <fullName evidence="2">Uncharacterized protein</fullName>
    </submittedName>
</protein>
<evidence type="ECO:0000256" key="1">
    <source>
        <dbReference type="SAM" id="Coils"/>
    </source>
</evidence>
<evidence type="ECO:0000313" key="4">
    <source>
        <dbReference type="Proteomes" id="UP000185161"/>
    </source>
</evidence>
<keyword evidence="1" id="KW-0175">Coiled coil</keyword>
<dbReference type="GeneID" id="39501787"/>
<keyword evidence="4" id="KW-1185">Reference proteome</keyword>
<dbReference type="AlphaFoldDB" id="A0A1L6JH94"/>
<reference evidence="4" key="2">
    <citation type="submission" date="2016-12" db="EMBL/GenBank/DDBJ databases">
        <title>Whole genome sequencing of Sphingomonas sp. ABOJV.</title>
        <authorList>
            <person name="Conlan S."/>
            <person name="Thomas P.J."/>
            <person name="Mullikin J."/>
            <person name="Palmore T.N."/>
            <person name="Frank K.M."/>
            <person name="Segre J.A."/>
        </authorList>
    </citation>
    <scope>NUCLEOTIDE SEQUENCE [LARGE SCALE GENOMIC DNA]</scope>
    <source>
        <strain evidence="4">ABOJV</strain>
        <plasmid evidence="4">Plasmid tig00000001</plasmid>
    </source>
</reference>
<dbReference type="KEGG" id="skr:BRX40_22050"/>
<reference evidence="2" key="1">
    <citation type="submission" date="2016-12" db="EMBL/GenBank/DDBJ databases">
        <title>Whole genome sequencing of Sphingomonas koreensis.</title>
        <authorList>
            <person name="Conlan S."/>
            <person name="Thomas P.J."/>
            <person name="Mullikin J."/>
            <person name="Palmore T.N."/>
            <person name="Frank K.M."/>
            <person name="Segre J.A."/>
        </authorList>
    </citation>
    <scope>NUCLEOTIDE SEQUENCE</scope>
    <source>
        <strain evidence="2">ABOJV</strain>
        <plasmid evidence="2">tig00000001</plasmid>
    </source>
</reference>
<dbReference type="OrthoDB" id="7571897at2"/>
<evidence type="ECO:0000313" key="5">
    <source>
        <dbReference type="Proteomes" id="UP000286681"/>
    </source>
</evidence>
<dbReference type="InterPro" id="IPR009057">
    <property type="entry name" value="Homeodomain-like_sf"/>
</dbReference>
<dbReference type="Proteomes" id="UP000286681">
    <property type="component" value="Unassembled WGS sequence"/>
</dbReference>
<dbReference type="Proteomes" id="UP000185161">
    <property type="component" value="Plasmid tig00000001"/>
</dbReference>
<gene>
    <name evidence="2" type="ORF">BRX40_22050</name>
    <name evidence="3" type="ORF">CA257_18165</name>
</gene>
<dbReference type="RefSeq" id="WP_048939391.1">
    <property type="nucleotide sequence ID" value="NZ_CP018821.1"/>
</dbReference>
<dbReference type="SUPFAM" id="SSF46689">
    <property type="entry name" value="Homeodomain-like"/>
    <property type="match status" value="1"/>
</dbReference>
<proteinExistence type="predicted"/>
<organism evidence="2 4">
    <name type="scientific">Sphingomonas koreensis</name>
    <dbReference type="NCBI Taxonomy" id="93064"/>
    <lineage>
        <taxon>Bacteria</taxon>
        <taxon>Pseudomonadati</taxon>
        <taxon>Pseudomonadota</taxon>
        <taxon>Alphaproteobacteria</taxon>
        <taxon>Sphingomonadales</taxon>
        <taxon>Sphingomonadaceae</taxon>
        <taxon>Sphingomonas</taxon>
    </lineage>
</organism>
<sequence>MPVTSESDLSTPQARRRANTNARLREALGVLAKDPSAAPTVAALARAAGVGRNIIYTHHADVLDALRELQSQREGATEMAAGDADRTRSALRHVEAKNIALATHNASLLKRALEAEQRAERLERRNAQLVQELDRIRLPVPIRINAEAPDPSTA</sequence>
<dbReference type="EMBL" id="CP018821">
    <property type="protein sequence ID" value="APR55292.1"/>
    <property type="molecule type" value="Genomic_DNA"/>
</dbReference>
<feature type="coiled-coil region" evidence="1">
    <location>
        <begin position="105"/>
        <end position="132"/>
    </location>
</feature>
<evidence type="ECO:0000313" key="3">
    <source>
        <dbReference type="EMBL" id="RSV00267.1"/>
    </source>
</evidence>
<keyword evidence="2" id="KW-0614">Plasmid</keyword>
<name>A0A1L6JH94_9SPHN</name>
<dbReference type="EMBL" id="QQWO01000018">
    <property type="protein sequence ID" value="RSV00267.1"/>
    <property type="molecule type" value="Genomic_DNA"/>
</dbReference>
<geneLocation type="plasmid" evidence="2 4">
    <name>tig00000001</name>
</geneLocation>
<accession>A0A1L6JH94</accession>
<reference evidence="3 5" key="3">
    <citation type="submission" date="2018-07" db="EMBL/GenBank/DDBJ databases">
        <title>Genomic and Epidemiologic Investigation of an Indolent Hospital Outbreak.</title>
        <authorList>
            <person name="Johnson R.C."/>
            <person name="Deming C."/>
            <person name="Conlan S."/>
            <person name="Zellmer C.J."/>
            <person name="Michelin A.V."/>
            <person name="Lee-Lin S."/>
            <person name="Thomas P.J."/>
            <person name="Park M."/>
            <person name="Weingarten R.A."/>
            <person name="Less J."/>
            <person name="Dekker J.P."/>
            <person name="Frank K.M."/>
            <person name="Musser K.A."/>
            <person name="Mcquiston J.R."/>
            <person name="Henderson D.K."/>
            <person name="Lau A.F."/>
            <person name="Palmore T.N."/>
            <person name="Segre J.A."/>
        </authorList>
    </citation>
    <scope>NUCLEOTIDE SEQUENCE [LARGE SCALE GENOMIC DNA]</scope>
    <source>
        <strain evidence="3 5">SK-NIH.Env10_0317</strain>
    </source>
</reference>